<dbReference type="RefSeq" id="WP_219800307.1">
    <property type="nucleotide sequence ID" value="NZ_CP080095.1"/>
</dbReference>
<keyword evidence="4" id="KW-0812">Transmembrane</keyword>
<dbReference type="InterPro" id="IPR032816">
    <property type="entry name" value="VTT_dom"/>
</dbReference>
<dbReference type="Pfam" id="PF13091">
    <property type="entry name" value="PLDc_2"/>
    <property type="match status" value="1"/>
</dbReference>
<evidence type="ECO:0000313" key="6">
    <source>
        <dbReference type="EMBL" id="QYD70962.1"/>
    </source>
</evidence>
<feature type="transmembrane region" description="Helical" evidence="4">
    <location>
        <begin position="603"/>
        <end position="620"/>
    </location>
</feature>
<dbReference type="InterPro" id="IPR015679">
    <property type="entry name" value="PLipase_D_fam"/>
</dbReference>
<keyword evidence="3" id="KW-0443">Lipid metabolism</keyword>
<gene>
    <name evidence="6" type="ORF">KZJ38_12850</name>
</gene>
<evidence type="ECO:0000256" key="1">
    <source>
        <dbReference type="ARBA" id="ARBA00022737"/>
    </source>
</evidence>
<keyword evidence="4" id="KW-1133">Transmembrane helix</keyword>
<feature type="transmembrane region" description="Helical" evidence="4">
    <location>
        <begin position="523"/>
        <end position="542"/>
    </location>
</feature>
<keyword evidence="2" id="KW-0378">Hydrolase</keyword>
<keyword evidence="4" id="KW-0472">Membrane</keyword>
<accession>A0ABX8UUD4</accession>
<dbReference type="InterPro" id="IPR001736">
    <property type="entry name" value="PLipase_D/transphosphatidylase"/>
</dbReference>
<name>A0ABX8UUD4_9BURK</name>
<dbReference type="SUPFAM" id="SSF56024">
    <property type="entry name" value="Phospholipase D/nuclease"/>
    <property type="match status" value="2"/>
</dbReference>
<sequence>MREAEPIADNLPAYRAGAHHDALAPARHGAWLQEGRSCAWLRRAQRLRVLIDAADYFDALRVAMTRARDTIFIVGWDIDSRLQLTPEGARDGLPAGLADFLCALVEKNRHLRVYVLAWDFAMLYAFEREWLPVYKLGWRTHRRVRFQLDGRHPLGASHHQKLVVIDDRVAFAGGIDLTGSRWDTPEHHPQAPLRRNANAVPYQPMHDVQAMFDGPAAAALGELVRERWRRAAARRIELPPVTAHAAGKANAAHPDPWPEHVHADIEEVELGIALTEPEYNGRPAVQQIQQMYVDAIARARESIYIENQYFTASRIGASLAASLADPDGPDIAVVGPERQTGWLQHATMGVMRARLHRLMKQADHHSRYAMYAPTAGGFMHDQFINVHSKLMTVDDELLLIGSANLNNRSMVLDTECNIALDAHGDPRIQAMIASVRNRLLGEHLDATPEAVAEALATQRLNAAIASLRHGERTLAPQDPVAPAEPDELTTRMSVFDPEAPLAPQELVRQFLPEAESRPLRGRLLVLGSFALAVALLAVLWRFTPLGNLLSFAALVHAAHELHGSRLGPLAIVAVYAVAASISVPVTLLIAVSGFVFGALAGSLYALSGTLISAVITYYAGASLGHDAVRRLAGSRINRISEKLGKKGFVAVVIARIVPIAPFTLLNLVAGASHIGFRDYLAGTAIGMAPGIVLATTFAQQLVAAVHHPSLGGILLVGAIGAVLVGISIALHRFFARRS</sequence>
<dbReference type="CDD" id="cd09140">
    <property type="entry name" value="PLDc_vPLD1_2_like_bac_1"/>
    <property type="match status" value="1"/>
</dbReference>
<keyword evidence="1" id="KW-0677">Repeat</keyword>
<evidence type="ECO:0000313" key="7">
    <source>
        <dbReference type="Proteomes" id="UP000826462"/>
    </source>
</evidence>
<feature type="domain" description="PLD phosphodiesterase" evidence="5">
    <location>
        <begin position="387"/>
        <end position="409"/>
    </location>
</feature>
<evidence type="ECO:0000256" key="3">
    <source>
        <dbReference type="ARBA" id="ARBA00023098"/>
    </source>
</evidence>
<dbReference type="Pfam" id="PF09335">
    <property type="entry name" value="VTT_dom"/>
    <property type="match status" value="1"/>
</dbReference>
<dbReference type="Proteomes" id="UP000826462">
    <property type="component" value="Chromosome 1"/>
</dbReference>
<dbReference type="EMBL" id="CP080095">
    <property type="protein sequence ID" value="QYD70962.1"/>
    <property type="molecule type" value="Genomic_DNA"/>
</dbReference>
<organism evidence="6 7">
    <name type="scientific">Paraburkholderia edwinii</name>
    <dbReference type="NCBI Taxonomy" id="2861782"/>
    <lineage>
        <taxon>Bacteria</taxon>
        <taxon>Pseudomonadati</taxon>
        <taxon>Pseudomonadota</taxon>
        <taxon>Betaproteobacteria</taxon>
        <taxon>Burkholderiales</taxon>
        <taxon>Burkholderiaceae</taxon>
        <taxon>Paraburkholderia</taxon>
    </lineage>
</organism>
<reference evidence="6 7" key="1">
    <citation type="submission" date="2021-07" db="EMBL/GenBank/DDBJ databases">
        <title>Paraburkholderia edwinii protects Aspergillus sp. from phenazines by acting as a toxin sponge.</title>
        <authorList>
            <person name="Dahlstrom K.M."/>
            <person name="Newman D.K."/>
        </authorList>
    </citation>
    <scope>NUCLEOTIDE SEQUENCE [LARGE SCALE GENOMIC DNA]</scope>
    <source>
        <strain evidence="6 7">Pe01</strain>
    </source>
</reference>
<dbReference type="PANTHER" id="PTHR18896">
    <property type="entry name" value="PHOSPHOLIPASE D"/>
    <property type="match status" value="1"/>
</dbReference>
<dbReference type="Pfam" id="PF00614">
    <property type="entry name" value="PLDc"/>
    <property type="match status" value="1"/>
</dbReference>
<feature type="domain" description="PLD phosphodiesterase" evidence="5">
    <location>
        <begin position="154"/>
        <end position="181"/>
    </location>
</feature>
<feature type="transmembrane region" description="Helical" evidence="4">
    <location>
        <begin position="647"/>
        <end position="667"/>
    </location>
</feature>
<dbReference type="SMART" id="SM00155">
    <property type="entry name" value="PLDc"/>
    <property type="match status" value="2"/>
</dbReference>
<feature type="transmembrane region" description="Helical" evidence="4">
    <location>
        <begin position="569"/>
        <end position="596"/>
    </location>
</feature>
<evidence type="ECO:0000259" key="5">
    <source>
        <dbReference type="PROSITE" id="PS50035"/>
    </source>
</evidence>
<dbReference type="PANTHER" id="PTHR18896:SF60">
    <property type="entry name" value="PHOSPHOLIPASE D"/>
    <property type="match status" value="1"/>
</dbReference>
<dbReference type="InterPro" id="IPR025202">
    <property type="entry name" value="PLD-like_dom"/>
</dbReference>
<proteinExistence type="predicted"/>
<dbReference type="PROSITE" id="PS50035">
    <property type="entry name" value="PLD"/>
    <property type="match status" value="2"/>
</dbReference>
<keyword evidence="7" id="KW-1185">Reference proteome</keyword>
<protein>
    <submittedName>
        <fullName evidence="6">VTT domain-containing protein</fullName>
    </submittedName>
</protein>
<feature type="transmembrane region" description="Helical" evidence="4">
    <location>
        <begin position="710"/>
        <end position="730"/>
    </location>
</feature>
<feature type="transmembrane region" description="Helical" evidence="4">
    <location>
        <begin position="679"/>
        <end position="698"/>
    </location>
</feature>
<evidence type="ECO:0000256" key="2">
    <source>
        <dbReference type="ARBA" id="ARBA00022801"/>
    </source>
</evidence>
<dbReference type="CDD" id="cd09143">
    <property type="entry name" value="PLDc_vPLD1_2_like_bac_2"/>
    <property type="match status" value="1"/>
</dbReference>
<dbReference type="Gene3D" id="3.30.870.10">
    <property type="entry name" value="Endonuclease Chain A"/>
    <property type="match status" value="2"/>
</dbReference>
<evidence type="ECO:0000256" key="4">
    <source>
        <dbReference type="SAM" id="Phobius"/>
    </source>
</evidence>